<feature type="compositionally biased region" description="Acidic residues" evidence="1">
    <location>
        <begin position="111"/>
        <end position="120"/>
    </location>
</feature>
<proteinExistence type="predicted"/>
<sequence>MLATQQALSLSARDIRRGGAKNGTGCARRVSALSLRQAPLKGACLNAISSLDKIRLNTKGGFCLHSLQRRLPPCLESDGLASLATLLDGFETTLNPRKDGRGCSEERLDPSVEEDELASC</sequence>
<dbReference type="AlphaFoldDB" id="A0A7S2JNT7"/>
<protein>
    <submittedName>
        <fullName evidence="2">Uncharacterized protein</fullName>
    </submittedName>
</protein>
<accession>A0A7S2JNT7</accession>
<feature type="region of interest" description="Disordered" evidence="1">
    <location>
        <begin position="98"/>
        <end position="120"/>
    </location>
</feature>
<evidence type="ECO:0000313" key="2">
    <source>
        <dbReference type="EMBL" id="CAD9552007.1"/>
    </source>
</evidence>
<organism evidence="2">
    <name type="scientific">Haptolina brevifila</name>
    <dbReference type="NCBI Taxonomy" id="156173"/>
    <lineage>
        <taxon>Eukaryota</taxon>
        <taxon>Haptista</taxon>
        <taxon>Haptophyta</taxon>
        <taxon>Prymnesiophyceae</taxon>
        <taxon>Prymnesiales</taxon>
        <taxon>Prymnesiaceae</taxon>
        <taxon>Haptolina</taxon>
    </lineage>
</organism>
<feature type="compositionally biased region" description="Basic and acidic residues" evidence="1">
    <location>
        <begin position="98"/>
        <end position="110"/>
    </location>
</feature>
<evidence type="ECO:0000256" key="1">
    <source>
        <dbReference type="SAM" id="MobiDB-lite"/>
    </source>
</evidence>
<gene>
    <name evidence="2" type="ORF">CBRE1094_LOCUS45856</name>
</gene>
<dbReference type="EMBL" id="HBGU01084041">
    <property type="protein sequence ID" value="CAD9552007.1"/>
    <property type="molecule type" value="Transcribed_RNA"/>
</dbReference>
<name>A0A7S2JNT7_9EUKA</name>
<reference evidence="2" key="1">
    <citation type="submission" date="2021-01" db="EMBL/GenBank/DDBJ databases">
        <authorList>
            <person name="Corre E."/>
            <person name="Pelletier E."/>
            <person name="Niang G."/>
            <person name="Scheremetjew M."/>
            <person name="Finn R."/>
            <person name="Kale V."/>
            <person name="Holt S."/>
            <person name="Cochrane G."/>
            <person name="Meng A."/>
            <person name="Brown T."/>
            <person name="Cohen L."/>
        </authorList>
    </citation>
    <scope>NUCLEOTIDE SEQUENCE</scope>
    <source>
        <strain evidence="2">UTEX LB 985</strain>
    </source>
</reference>